<feature type="transmembrane region" description="Helical" evidence="1">
    <location>
        <begin position="6"/>
        <end position="21"/>
    </location>
</feature>
<comment type="caution">
    <text evidence="2">The sequence shown here is derived from an EMBL/GenBank/DDBJ whole genome shotgun (WGS) entry which is preliminary data.</text>
</comment>
<dbReference type="AlphaFoldDB" id="A0A922CPG0"/>
<reference evidence="2" key="2">
    <citation type="submission" date="2020-12" db="EMBL/GenBank/DDBJ databases">
        <authorList>
            <person name="Kanost M."/>
        </authorList>
    </citation>
    <scope>NUCLEOTIDE SEQUENCE</scope>
</reference>
<gene>
    <name evidence="2" type="ORF">O3G_MSEX008768</name>
</gene>
<dbReference type="EMBL" id="JH668470">
    <property type="protein sequence ID" value="KAG6454565.1"/>
    <property type="molecule type" value="Genomic_DNA"/>
</dbReference>
<evidence type="ECO:0000313" key="2">
    <source>
        <dbReference type="EMBL" id="KAG6454565.1"/>
    </source>
</evidence>
<proteinExistence type="predicted"/>
<dbReference type="Proteomes" id="UP000791440">
    <property type="component" value="Unassembled WGS sequence"/>
</dbReference>
<feature type="non-terminal residue" evidence="2">
    <location>
        <position position="27"/>
    </location>
</feature>
<keyword evidence="3" id="KW-1185">Reference proteome</keyword>
<evidence type="ECO:0000256" key="1">
    <source>
        <dbReference type="SAM" id="Phobius"/>
    </source>
</evidence>
<accession>A0A922CPG0</accession>
<keyword evidence="1" id="KW-0812">Transmembrane</keyword>
<reference evidence="2" key="1">
    <citation type="journal article" date="2016" name="Insect Biochem. Mol. Biol.">
        <title>Multifaceted biological insights from a draft genome sequence of the tobacco hornworm moth, Manduca sexta.</title>
        <authorList>
            <person name="Kanost M.R."/>
            <person name="Arrese E.L."/>
            <person name="Cao X."/>
            <person name="Chen Y.R."/>
            <person name="Chellapilla S."/>
            <person name="Goldsmith M.R."/>
            <person name="Grosse-Wilde E."/>
            <person name="Heckel D.G."/>
            <person name="Herndon N."/>
            <person name="Jiang H."/>
            <person name="Papanicolaou A."/>
            <person name="Qu J."/>
            <person name="Soulages J.L."/>
            <person name="Vogel H."/>
            <person name="Walters J."/>
            <person name="Waterhouse R.M."/>
            <person name="Ahn S.J."/>
            <person name="Almeida F.C."/>
            <person name="An C."/>
            <person name="Aqrawi P."/>
            <person name="Bretschneider A."/>
            <person name="Bryant W.B."/>
            <person name="Bucks S."/>
            <person name="Chao H."/>
            <person name="Chevignon G."/>
            <person name="Christen J.M."/>
            <person name="Clarke D.F."/>
            <person name="Dittmer N.T."/>
            <person name="Ferguson L.C.F."/>
            <person name="Garavelou S."/>
            <person name="Gordon K.H.J."/>
            <person name="Gunaratna R.T."/>
            <person name="Han Y."/>
            <person name="Hauser F."/>
            <person name="He Y."/>
            <person name="Heidel-Fischer H."/>
            <person name="Hirsh A."/>
            <person name="Hu Y."/>
            <person name="Jiang H."/>
            <person name="Kalra D."/>
            <person name="Klinner C."/>
            <person name="Konig C."/>
            <person name="Kovar C."/>
            <person name="Kroll A.R."/>
            <person name="Kuwar S.S."/>
            <person name="Lee S.L."/>
            <person name="Lehman R."/>
            <person name="Li K."/>
            <person name="Li Z."/>
            <person name="Liang H."/>
            <person name="Lovelace S."/>
            <person name="Lu Z."/>
            <person name="Mansfield J.H."/>
            <person name="McCulloch K.J."/>
            <person name="Mathew T."/>
            <person name="Morton B."/>
            <person name="Muzny D.M."/>
            <person name="Neunemann D."/>
            <person name="Ongeri F."/>
            <person name="Pauchet Y."/>
            <person name="Pu L.L."/>
            <person name="Pyrousis I."/>
            <person name="Rao X.J."/>
            <person name="Redding A."/>
            <person name="Roesel C."/>
            <person name="Sanchez-Gracia A."/>
            <person name="Schaack S."/>
            <person name="Shukla A."/>
            <person name="Tetreau G."/>
            <person name="Wang Y."/>
            <person name="Xiong G.H."/>
            <person name="Traut W."/>
            <person name="Walsh T.K."/>
            <person name="Worley K.C."/>
            <person name="Wu D."/>
            <person name="Wu W."/>
            <person name="Wu Y.Q."/>
            <person name="Zhang X."/>
            <person name="Zou Z."/>
            <person name="Zucker H."/>
            <person name="Briscoe A.D."/>
            <person name="Burmester T."/>
            <person name="Clem R.J."/>
            <person name="Feyereisen R."/>
            <person name="Grimmelikhuijzen C.J.P."/>
            <person name="Hamodrakas S.J."/>
            <person name="Hansson B.S."/>
            <person name="Huguet E."/>
            <person name="Jermiin L.S."/>
            <person name="Lan Q."/>
            <person name="Lehman H.K."/>
            <person name="Lorenzen M."/>
            <person name="Merzendorfer H."/>
            <person name="Michalopoulos I."/>
            <person name="Morton D.B."/>
            <person name="Muthukrishnan S."/>
            <person name="Oakeshott J.G."/>
            <person name="Palmer W."/>
            <person name="Park Y."/>
            <person name="Passarelli A.L."/>
            <person name="Rozas J."/>
            <person name="Schwartz L.M."/>
            <person name="Smith W."/>
            <person name="Southgate A."/>
            <person name="Vilcinskas A."/>
            <person name="Vogt R."/>
            <person name="Wang P."/>
            <person name="Werren J."/>
            <person name="Yu X.Q."/>
            <person name="Zhou J.J."/>
            <person name="Brown S.J."/>
            <person name="Scherer S.E."/>
            <person name="Richards S."/>
            <person name="Blissard G.W."/>
        </authorList>
    </citation>
    <scope>NUCLEOTIDE SEQUENCE</scope>
</reference>
<protein>
    <submittedName>
        <fullName evidence="2">Uncharacterized protein</fullName>
    </submittedName>
</protein>
<name>A0A922CPG0_MANSE</name>
<organism evidence="2 3">
    <name type="scientific">Manduca sexta</name>
    <name type="common">Tobacco hawkmoth</name>
    <name type="synonym">Tobacco hornworm</name>
    <dbReference type="NCBI Taxonomy" id="7130"/>
    <lineage>
        <taxon>Eukaryota</taxon>
        <taxon>Metazoa</taxon>
        <taxon>Ecdysozoa</taxon>
        <taxon>Arthropoda</taxon>
        <taxon>Hexapoda</taxon>
        <taxon>Insecta</taxon>
        <taxon>Pterygota</taxon>
        <taxon>Neoptera</taxon>
        <taxon>Endopterygota</taxon>
        <taxon>Lepidoptera</taxon>
        <taxon>Glossata</taxon>
        <taxon>Ditrysia</taxon>
        <taxon>Bombycoidea</taxon>
        <taxon>Sphingidae</taxon>
        <taxon>Sphinginae</taxon>
        <taxon>Sphingini</taxon>
        <taxon>Manduca</taxon>
    </lineage>
</organism>
<sequence>MVLVILFIICVIWYIFNLVFRRRKKEI</sequence>
<keyword evidence="1" id="KW-1133">Transmembrane helix</keyword>
<evidence type="ECO:0000313" key="3">
    <source>
        <dbReference type="Proteomes" id="UP000791440"/>
    </source>
</evidence>
<keyword evidence="1" id="KW-0472">Membrane</keyword>